<keyword evidence="2" id="KW-0699">rRNA-binding</keyword>
<evidence type="ECO:0000256" key="6">
    <source>
        <dbReference type="PROSITE-ProRule" id="PRU00182"/>
    </source>
</evidence>
<keyword evidence="4 9" id="KW-0689">Ribosomal protein</keyword>
<proteinExistence type="inferred from homology"/>
<evidence type="ECO:0000256" key="4">
    <source>
        <dbReference type="ARBA" id="ARBA00022980"/>
    </source>
</evidence>
<protein>
    <submittedName>
        <fullName evidence="9">30S ribosomal protein S4</fullName>
    </submittedName>
</protein>
<keyword evidence="5" id="KW-0687">Ribonucleoprotein</keyword>
<dbReference type="InterPro" id="IPR005710">
    <property type="entry name" value="Ribosomal_uS4_euk/arc"/>
</dbReference>
<evidence type="ECO:0000259" key="8">
    <source>
        <dbReference type="SMART" id="SM00363"/>
    </source>
</evidence>
<dbReference type="InterPro" id="IPR036986">
    <property type="entry name" value="S4_RNA-bd_sf"/>
</dbReference>
<dbReference type="InterPro" id="IPR022801">
    <property type="entry name" value="Ribosomal_uS4"/>
</dbReference>
<evidence type="ECO:0000313" key="9">
    <source>
        <dbReference type="EMBL" id="QGA80945.1"/>
    </source>
</evidence>
<dbReference type="NCBIfam" id="TIGR01018">
    <property type="entry name" value="uS4_arch"/>
    <property type="match status" value="1"/>
</dbReference>
<dbReference type="Pfam" id="PF01479">
    <property type="entry name" value="S4"/>
    <property type="match status" value="1"/>
</dbReference>
<evidence type="ECO:0000256" key="7">
    <source>
        <dbReference type="SAM" id="MobiDB-lite"/>
    </source>
</evidence>
<sequence>MVKKLKKQYETPNEGWNEERMDREEELMEDYGLKNKKEIYKAQSQLRSFRRQARKLVAEEDEEAKQEVIDRVNNLGLIRENAGLEALLTLKVTDILDRRIQSAVERKGYADTPKHARQLVVHGHIYIDGERVNTPGYLLTQEEEQLLEERIPETPDEEETEEEPEEVEEEDAESEDKEEAEENDTEQEQEENE</sequence>
<dbReference type="GO" id="GO:0015935">
    <property type="term" value="C:small ribosomal subunit"/>
    <property type="evidence" value="ECO:0007669"/>
    <property type="project" value="InterPro"/>
</dbReference>
<dbReference type="GO" id="GO:0019843">
    <property type="term" value="F:rRNA binding"/>
    <property type="evidence" value="ECO:0007669"/>
    <property type="project" value="UniProtKB-KW"/>
</dbReference>
<dbReference type="GO" id="GO:0006412">
    <property type="term" value="P:translation"/>
    <property type="evidence" value="ECO:0007669"/>
    <property type="project" value="InterPro"/>
</dbReference>
<feature type="region of interest" description="Disordered" evidence="7">
    <location>
        <begin position="1"/>
        <end position="22"/>
    </location>
</feature>
<name>A0A5Q0UJ14_9ARCH</name>
<dbReference type="SMART" id="SM00363">
    <property type="entry name" value="S4"/>
    <property type="match status" value="1"/>
</dbReference>
<dbReference type="Proteomes" id="UP000377803">
    <property type="component" value="Chromosome"/>
</dbReference>
<dbReference type="RefSeq" id="WP_153550693.1">
    <property type="nucleotide sequence ID" value="NZ_CP040089.1"/>
</dbReference>
<dbReference type="PROSITE" id="PS50889">
    <property type="entry name" value="S4"/>
    <property type="match status" value="1"/>
</dbReference>
<dbReference type="SUPFAM" id="SSF55174">
    <property type="entry name" value="Alpha-L RNA-binding motif"/>
    <property type="match status" value="1"/>
</dbReference>
<evidence type="ECO:0000256" key="2">
    <source>
        <dbReference type="ARBA" id="ARBA00022730"/>
    </source>
</evidence>
<evidence type="ECO:0000313" key="10">
    <source>
        <dbReference type="Proteomes" id="UP000377803"/>
    </source>
</evidence>
<dbReference type="OrthoDB" id="10429at2157"/>
<dbReference type="Gene3D" id="3.10.290.10">
    <property type="entry name" value="RNA-binding S4 domain"/>
    <property type="match status" value="1"/>
</dbReference>
<dbReference type="GO" id="GO:0003735">
    <property type="term" value="F:structural constituent of ribosome"/>
    <property type="evidence" value="ECO:0007669"/>
    <property type="project" value="InterPro"/>
</dbReference>
<feature type="compositionally biased region" description="Acidic residues" evidence="7">
    <location>
        <begin position="154"/>
        <end position="193"/>
    </location>
</feature>
<dbReference type="KEGG" id="ncon:LC1Nh_1074"/>
<dbReference type="EMBL" id="CP040089">
    <property type="protein sequence ID" value="QGA80945.1"/>
    <property type="molecule type" value="Genomic_DNA"/>
</dbReference>
<dbReference type="PANTHER" id="PTHR11831:SF5">
    <property type="entry name" value="40S RIBOSOMAL PROTEIN S9"/>
    <property type="match status" value="1"/>
</dbReference>
<feature type="region of interest" description="Disordered" evidence="7">
    <location>
        <begin position="144"/>
        <end position="193"/>
    </location>
</feature>
<feature type="domain" description="RNA-binding S4" evidence="8">
    <location>
        <begin position="98"/>
        <end position="159"/>
    </location>
</feature>
<organism evidence="9 10">
    <name type="scientific">Candidatus Nanohalobium constans</name>
    <dbReference type="NCBI Taxonomy" id="2565781"/>
    <lineage>
        <taxon>Archaea</taxon>
        <taxon>Candidatus Nanohalarchaeota</taxon>
        <taxon>Candidatus Nanohalobia</taxon>
        <taxon>Candidatus Nanohalobiales</taxon>
        <taxon>Candidatus Nanohalobiaceae</taxon>
        <taxon>Candidatus Nanohalobium</taxon>
    </lineage>
</organism>
<keyword evidence="3 6" id="KW-0694">RNA-binding</keyword>
<dbReference type="NCBIfam" id="NF003139">
    <property type="entry name" value="PRK04051.1"/>
    <property type="match status" value="1"/>
</dbReference>
<keyword evidence="10" id="KW-1185">Reference proteome</keyword>
<evidence type="ECO:0000256" key="1">
    <source>
        <dbReference type="ARBA" id="ARBA00007465"/>
    </source>
</evidence>
<evidence type="ECO:0000256" key="5">
    <source>
        <dbReference type="ARBA" id="ARBA00023274"/>
    </source>
</evidence>
<dbReference type="AlphaFoldDB" id="A0A5Q0UJ14"/>
<reference evidence="10" key="1">
    <citation type="submission" date="2019-05" db="EMBL/GenBank/DDBJ databases">
        <title>Candidatus Nanohalobium constans, a novel model system to study the DPANN nano-sized archaea: genomic and physiological characterization of a nanoarchaeon co-cultured with its chitinotrophic host.</title>
        <authorList>
            <person name="La Cono V."/>
            <person name="Arcadi E."/>
            <person name="Crisafi F."/>
            <person name="Denaro R."/>
            <person name="La Spada G."/>
            <person name="Messina E."/>
            <person name="Smedile F."/>
            <person name="Toshchakov S.V."/>
            <person name="Shevchenko M.A."/>
            <person name="Golyshin P.N."/>
            <person name="Golyshina O.V."/>
            <person name="Ferrer M."/>
            <person name="Rohde M."/>
            <person name="Mushegian A."/>
            <person name="Sorokin D.Y."/>
            <person name="Giuliano L."/>
            <person name="Yakimov M.M."/>
        </authorList>
    </citation>
    <scope>NUCLEOTIDE SEQUENCE [LARGE SCALE GENOMIC DNA]</scope>
    <source>
        <strain evidence="10">LC1Nh</strain>
    </source>
</reference>
<dbReference type="PANTHER" id="PTHR11831">
    <property type="entry name" value="30S 40S RIBOSOMAL PROTEIN"/>
    <property type="match status" value="1"/>
</dbReference>
<dbReference type="CDD" id="cd00165">
    <property type="entry name" value="S4"/>
    <property type="match status" value="1"/>
</dbReference>
<accession>A0A5Q0UJ14</accession>
<dbReference type="InterPro" id="IPR002942">
    <property type="entry name" value="S4_RNA-bd"/>
</dbReference>
<dbReference type="GO" id="GO:0042274">
    <property type="term" value="P:ribosomal small subunit biogenesis"/>
    <property type="evidence" value="ECO:0007669"/>
    <property type="project" value="TreeGrafter"/>
</dbReference>
<dbReference type="GeneID" id="42365472"/>
<comment type="similarity">
    <text evidence="1">Belongs to the universal ribosomal protein uS4 family.</text>
</comment>
<gene>
    <name evidence="9" type="primary">rps4p</name>
    <name evidence="9" type="ORF">LC1Nh_1074</name>
</gene>
<evidence type="ECO:0000256" key="3">
    <source>
        <dbReference type="ARBA" id="ARBA00022884"/>
    </source>
</evidence>